<protein>
    <recommendedName>
        <fullName evidence="2">DUF6533 domain-containing protein</fullName>
    </recommendedName>
</protein>
<feature type="transmembrane region" description="Helical" evidence="1">
    <location>
        <begin position="51"/>
        <end position="71"/>
    </location>
</feature>
<reference evidence="3 4" key="1">
    <citation type="submission" date="2018-02" db="EMBL/GenBank/DDBJ databases">
        <title>Genome sequence of the basidiomycete white-rot fungus Phlebia centrifuga.</title>
        <authorList>
            <person name="Granchi Z."/>
            <person name="Peng M."/>
            <person name="de Vries R.P."/>
            <person name="Hilden K."/>
            <person name="Makela M.R."/>
            <person name="Grigoriev I."/>
            <person name="Riley R."/>
        </authorList>
    </citation>
    <scope>NUCLEOTIDE SEQUENCE [LARGE SCALE GENOMIC DNA]</scope>
    <source>
        <strain evidence="3 4">FBCC195</strain>
    </source>
</reference>
<evidence type="ECO:0000256" key="1">
    <source>
        <dbReference type="SAM" id="Phobius"/>
    </source>
</evidence>
<evidence type="ECO:0000313" key="3">
    <source>
        <dbReference type="EMBL" id="PSR75618.1"/>
    </source>
</evidence>
<keyword evidence="1" id="KW-0812">Transmembrane</keyword>
<comment type="caution">
    <text evidence="3">The sequence shown here is derived from an EMBL/GenBank/DDBJ whole genome shotgun (WGS) entry which is preliminary data.</text>
</comment>
<feature type="transmembrane region" description="Helical" evidence="1">
    <location>
        <begin position="18"/>
        <end position="39"/>
    </location>
</feature>
<dbReference type="OrthoDB" id="2745134at2759"/>
<proteinExistence type="predicted"/>
<keyword evidence="1" id="KW-0472">Membrane</keyword>
<organism evidence="3 4">
    <name type="scientific">Hermanssonia centrifuga</name>
    <dbReference type="NCBI Taxonomy" id="98765"/>
    <lineage>
        <taxon>Eukaryota</taxon>
        <taxon>Fungi</taxon>
        <taxon>Dikarya</taxon>
        <taxon>Basidiomycota</taxon>
        <taxon>Agaricomycotina</taxon>
        <taxon>Agaricomycetes</taxon>
        <taxon>Polyporales</taxon>
        <taxon>Meruliaceae</taxon>
        <taxon>Hermanssonia</taxon>
    </lineage>
</organism>
<dbReference type="Proteomes" id="UP000186601">
    <property type="component" value="Unassembled WGS sequence"/>
</dbReference>
<keyword evidence="4" id="KW-1185">Reference proteome</keyword>
<dbReference type="Pfam" id="PF20151">
    <property type="entry name" value="DUF6533"/>
    <property type="match status" value="1"/>
</dbReference>
<accession>A0A2R6NS29</accession>
<feature type="domain" description="DUF6533" evidence="2">
    <location>
        <begin position="28"/>
        <end position="67"/>
    </location>
</feature>
<dbReference type="AlphaFoldDB" id="A0A2R6NS29"/>
<evidence type="ECO:0000259" key="2">
    <source>
        <dbReference type="Pfam" id="PF20151"/>
    </source>
</evidence>
<keyword evidence="1" id="KW-1133">Transmembrane helix</keyword>
<sequence length="95" mass="11155">MSQASLKPEILAVFREEWILSLLIYGVSALVVYDYIITIDQEITLVWRRKWSLATWIFIANRYLMFANMIWSITPYTAQVCFEPAFKRMLTVNAA</sequence>
<evidence type="ECO:0000313" key="4">
    <source>
        <dbReference type="Proteomes" id="UP000186601"/>
    </source>
</evidence>
<dbReference type="InterPro" id="IPR045340">
    <property type="entry name" value="DUF6533"/>
</dbReference>
<gene>
    <name evidence="3" type="ORF">PHLCEN_2v9019</name>
</gene>
<name>A0A2R6NS29_9APHY</name>
<dbReference type="EMBL" id="MLYV02000882">
    <property type="protein sequence ID" value="PSR75618.1"/>
    <property type="molecule type" value="Genomic_DNA"/>
</dbReference>